<dbReference type="SUPFAM" id="SSF49401">
    <property type="entry name" value="Bacterial adhesins"/>
    <property type="match status" value="1"/>
</dbReference>
<dbReference type="PANTHER" id="PTHR33420">
    <property type="entry name" value="FIMBRIAL SUBUNIT ELFA-RELATED"/>
    <property type="match status" value="1"/>
</dbReference>
<protein>
    <submittedName>
        <fullName evidence="7">Laminin-binding fimbrial subunit ElfA</fullName>
    </submittedName>
</protein>
<dbReference type="InterPro" id="IPR050263">
    <property type="entry name" value="Bact_Fimbrial_Adh_Pro"/>
</dbReference>
<name>A0A7U7ESQ6_9GAMM</name>
<sequence>MNRQALALAITAVASAPLATAADGTIHFTGNVVSQTCTVAVNGVVSPAVATVTLPTVSASQLDSADKSAGTTSFDIQLKDCAGTATAAAAFFESSNNVDPVSGYLHNADGTASNVALRLIDRASGQVIRAGNANQRTGNTLVNIDASGAANMPYAVEYVALGTSTSGSVVSAVTFSIDYE</sequence>
<evidence type="ECO:0000313" key="8">
    <source>
        <dbReference type="Proteomes" id="UP000583387"/>
    </source>
</evidence>
<dbReference type="InterPro" id="IPR008966">
    <property type="entry name" value="Adhesion_dom_sf"/>
</dbReference>
<dbReference type="Gene3D" id="2.60.40.1090">
    <property type="entry name" value="Fimbrial-type adhesion domain"/>
    <property type="match status" value="1"/>
</dbReference>
<dbReference type="InterPro" id="IPR036937">
    <property type="entry name" value="Adhesion_dom_fimbrial_sf"/>
</dbReference>
<evidence type="ECO:0000256" key="3">
    <source>
        <dbReference type="ARBA" id="ARBA00022729"/>
    </source>
</evidence>
<evidence type="ECO:0000256" key="4">
    <source>
        <dbReference type="ARBA" id="ARBA00023263"/>
    </source>
</evidence>
<evidence type="ECO:0000256" key="2">
    <source>
        <dbReference type="ARBA" id="ARBA00006671"/>
    </source>
</evidence>
<evidence type="ECO:0000259" key="6">
    <source>
        <dbReference type="Pfam" id="PF00419"/>
    </source>
</evidence>
<comment type="caution">
    <text evidence="7">The sequence shown here is derived from an EMBL/GenBank/DDBJ whole genome shotgun (WGS) entry which is preliminary data.</text>
</comment>
<gene>
    <name evidence="7" type="primary">elfA</name>
    <name evidence="7" type="ORF">PSEWESI4_04787</name>
</gene>
<reference evidence="7 8" key="1">
    <citation type="submission" date="2020-08" db="EMBL/GenBank/DDBJ databases">
        <authorList>
            <person name="Criscuolo A."/>
        </authorList>
    </citation>
    <scope>NUCLEOTIDE SEQUENCE [LARGE SCALE GENOMIC DNA]</scope>
    <source>
        <strain evidence="7">CIP111764</strain>
    </source>
</reference>
<keyword evidence="8" id="KW-1185">Reference proteome</keyword>
<accession>A0A7U7ESQ6</accession>
<feature type="domain" description="Fimbrial-type adhesion" evidence="6">
    <location>
        <begin position="26"/>
        <end position="179"/>
    </location>
</feature>
<dbReference type="GO" id="GO:0009289">
    <property type="term" value="C:pilus"/>
    <property type="evidence" value="ECO:0007669"/>
    <property type="project" value="UniProtKB-SubCell"/>
</dbReference>
<dbReference type="Proteomes" id="UP000583387">
    <property type="component" value="Unassembled WGS sequence"/>
</dbReference>
<dbReference type="PANTHER" id="PTHR33420:SF3">
    <property type="entry name" value="FIMBRIAL SUBUNIT ELFA"/>
    <property type="match status" value="1"/>
</dbReference>
<evidence type="ECO:0000313" key="7">
    <source>
        <dbReference type="EMBL" id="CAD5110464.1"/>
    </source>
</evidence>
<comment type="similarity">
    <text evidence="2">Belongs to the fimbrial protein family.</text>
</comment>
<evidence type="ECO:0000256" key="1">
    <source>
        <dbReference type="ARBA" id="ARBA00004561"/>
    </source>
</evidence>
<organism evidence="7 8">
    <name type="scientific">Zestomonas carbonaria</name>
    <dbReference type="NCBI Taxonomy" id="2762745"/>
    <lineage>
        <taxon>Bacteria</taxon>
        <taxon>Pseudomonadati</taxon>
        <taxon>Pseudomonadota</taxon>
        <taxon>Gammaproteobacteria</taxon>
        <taxon>Pseudomonadales</taxon>
        <taxon>Pseudomonadaceae</taxon>
        <taxon>Zestomonas</taxon>
    </lineage>
</organism>
<comment type="subcellular location">
    <subcellularLocation>
        <location evidence="1">Fimbrium</location>
    </subcellularLocation>
</comment>
<keyword evidence="3 5" id="KW-0732">Signal</keyword>
<dbReference type="GO" id="GO:0043709">
    <property type="term" value="P:cell adhesion involved in single-species biofilm formation"/>
    <property type="evidence" value="ECO:0007669"/>
    <property type="project" value="TreeGrafter"/>
</dbReference>
<feature type="signal peptide" evidence="5">
    <location>
        <begin position="1"/>
        <end position="21"/>
    </location>
</feature>
<proteinExistence type="inferred from homology"/>
<evidence type="ECO:0000256" key="5">
    <source>
        <dbReference type="SAM" id="SignalP"/>
    </source>
</evidence>
<dbReference type="RefSeq" id="WP_187673772.1">
    <property type="nucleotide sequence ID" value="NZ_CAJFCI010000089.1"/>
</dbReference>
<dbReference type="EMBL" id="CAJFCI010000089">
    <property type="protein sequence ID" value="CAD5110464.1"/>
    <property type="molecule type" value="Genomic_DNA"/>
</dbReference>
<dbReference type="InterPro" id="IPR000259">
    <property type="entry name" value="Adhesion_dom_fimbrial"/>
</dbReference>
<keyword evidence="4" id="KW-0281">Fimbrium</keyword>
<dbReference type="Pfam" id="PF00419">
    <property type="entry name" value="Fimbrial"/>
    <property type="match status" value="1"/>
</dbReference>
<dbReference type="AlphaFoldDB" id="A0A7U7ESQ6"/>
<feature type="chain" id="PRO_5030505207" evidence="5">
    <location>
        <begin position="22"/>
        <end position="180"/>
    </location>
</feature>